<feature type="compositionally biased region" description="Basic and acidic residues" evidence="1">
    <location>
        <begin position="380"/>
        <end position="390"/>
    </location>
</feature>
<feature type="region of interest" description="Disordered" evidence="1">
    <location>
        <begin position="1"/>
        <end position="119"/>
    </location>
</feature>
<feature type="region of interest" description="Disordered" evidence="1">
    <location>
        <begin position="348"/>
        <end position="421"/>
    </location>
</feature>
<feature type="compositionally biased region" description="Low complexity" evidence="1">
    <location>
        <begin position="391"/>
        <end position="407"/>
    </location>
</feature>
<protein>
    <submittedName>
        <fullName evidence="3">Uncharacterized protein</fullName>
    </submittedName>
</protein>
<evidence type="ECO:0000313" key="3">
    <source>
        <dbReference type="EMBL" id="ODR98936.1"/>
    </source>
</evidence>
<feature type="compositionally biased region" description="Low complexity" evidence="1">
    <location>
        <begin position="28"/>
        <end position="37"/>
    </location>
</feature>
<feature type="transmembrane region" description="Helical" evidence="2">
    <location>
        <begin position="308"/>
        <end position="328"/>
    </location>
</feature>
<dbReference type="Proteomes" id="UP000094501">
    <property type="component" value="Unassembled WGS sequence"/>
</dbReference>
<organism evidence="3 4">
    <name type="scientific">Methyloceanibacter methanicus</name>
    <dbReference type="NCBI Taxonomy" id="1774968"/>
    <lineage>
        <taxon>Bacteria</taxon>
        <taxon>Pseudomonadati</taxon>
        <taxon>Pseudomonadota</taxon>
        <taxon>Alphaproteobacteria</taxon>
        <taxon>Hyphomicrobiales</taxon>
        <taxon>Hyphomicrobiaceae</taxon>
        <taxon>Methyloceanibacter</taxon>
    </lineage>
</organism>
<name>A0A1E3W1C1_9HYPH</name>
<accession>A0A1E3W1C1</accession>
<sequence>MPSFTPVTRGGQQAPAQAQPAAPRPRRQPSALSRSLLPIPPSHPIVLASQPQPARPQPAQPQAAQTQAAQPQAYSGGHDFQQPPQHPQAYATPAAPQAGAPSRELPDFGAVDPGFPDSIFGDMKLGAGLEDHAAPAADELAADAGFPEEDASFPEPAAPAAAYQAAPASYQPDAYAPQQPEAFAAHQPEAFAPHQPEAYAPQQPEAYAGQPMPGTDDPAMYAQQPHQQGAPYGHVPPADPSRQLQTLDPNYGQAPQIPLGDPRAGMQPAAQGFFDAGGDADFMDAGVDASEGGLKSKVMGTLKGRSTVMVASALLGAIALGGALAYAYKQSGGGIGSGDAPIVTADASPVKAAPDSPGGKEFPHKNKLIYDRLTNGGTPESERLVPRQEDVAVPALPPATATAGLPGSVARRRRRRGWRAA</sequence>
<evidence type="ECO:0000256" key="2">
    <source>
        <dbReference type="SAM" id="Phobius"/>
    </source>
</evidence>
<feature type="compositionally biased region" description="Low complexity" evidence="1">
    <location>
        <begin position="81"/>
        <end position="101"/>
    </location>
</feature>
<evidence type="ECO:0000256" key="1">
    <source>
        <dbReference type="SAM" id="MobiDB-lite"/>
    </source>
</evidence>
<evidence type="ECO:0000313" key="4">
    <source>
        <dbReference type="Proteomes" id="UP000094501"/>
    </source>
</evidence>
<keyword evidence="2" id="KW-1133">Transmembrane helix</keyword>
<dbReference type="AlphaFoldDB" id="A0A1E3W1C1"/>
<gene>
    <name evidence="3" type="ORF">AUC68_07145</name>
</gene>
<keyword evidence="2" id="KW-0812">Transmembrane</keyword>
<dbReference type="EMBL" id="LPWG01000012">
    <property type="protein sequence ID" value="ODR98936.1"/>
    <property type="molecule type" value="Genomic_DNA"/>
</dbReference>
<feature type="compositionally biased region" description="Low complexity" evidence="1">
    <location>
        <begin position="60"/>
        <end position="73"/>
    </location>
</feature>
<comment type="caution">
    <text evidence="3">The sequence shown here is derived from an EMBL/GenBank/DDBJ whole genome shotgun (WGS) entry which is preliminary data.</text>
</comment>
<keyword evidence="4" id="KW-1185">Reference proteome</keyword>
<dbReference type="STRING" id="1774968.AUC68_07145"/>
<feature type="compositionally biased region" description="Basic and acidic residues" evidence="1">
    <location>
        <begin position="361"/>
        <end position="370"/>
    </location>
</feature>
<feature type="region of interest" description="Disordered" evidence="1">
    <location>
        <begin position="204"/>
        <end position="246"/>
    </location>
</feature>
<keyword evidence="2" id="KW-0472">Membrane</keyword>
<feature type="compositionally biased region" description="Basic residues" evidence="1">
    <location>
        <begin position="410"/>
        <end position="421"/>
    </location>
</feature>
<proteinExistence type="predicted"/>
<reference evidence="3 4" key="1">
    <citation type="journal article" date="2016" name="Environ. Microbiol.">
        <title>New Methyloceanibacter diversity from North Sea sediments includes methanotroph containing solely the soluble methane monooxygenase.</title>
        <authorList>
            <person name="Vekeman B."/>
            <person name="Kerckhof F.M."/>
            <person name="Cremers G."/>
            <person name="de Vos P."/>
            <person name="Vandamme P."/>
            <person name="Boon N."/>
            <person name="Op den Camp H.J."/>
            <person name="Heylen K."/>
        </authorList>
    </citation>
    <scope>NUCLEOTIDE SEQUENCE [LARGE SCALE GENOMIC DNA]</scope>
    <source>
        <strain evidence="3 4">R-67174</strain>
    </source>
</reference>
<feature type="compositionally biased region" description="Low complexity" evidence="1">
    <location>
        <begin position="12"/>
        <end position="21"/>
    </location>
</feature>